<proteinExistence type="predicted"/>
<organism evidence="3 4">
    <name type="scientific">Monosporascus ibericus</name>
    <dbReference type="NCBI Taxonomy" id="155417"/>
    <lineage>
        <taxon>Eukaryota</taxon>
        <taxon>Fungi</taxon>
        <taxon>Dikarya</taxon>
        <taxon>Ascomycota</taxon>
        <taxon>Pezizomycotina</taxon>
        <taxon>Sordariomycetes</taxon>
        <taxon>Xylariomycetidae</taxon>
        <taxon>Xylariales</taxon>
        <taxon>Xylariales incertae sedis</taxon>
        <taxon>Monosporascus</taxon>
    </lineage>
</organism>
<keyword evidence="2" id="KW-0812">Transmembrane</keyword>
<evidence type="ECO:0000313" key="3">
    <source>
        <dbReference type="EMBL" id="RYP08753.1"/>
    </source>
</evidence>
<feature type="region of interest" description="Disordered" evidence="1">
    <location>
        <begin position="1"/>
        <end position="22"/>
    </location>
</feature>
<feature type="compositionally biased region" description="Basic and acidic residues" evidence="1">
    <location>
        <begin position="1"/>
        <end position="11"/>
    </location>
</feature>
<evidence type="ECO:0000256" key="2">
    <source>
        <dbReference type="SAM" id="Phobius"/>
    </source>
</evidence>
<feature type="compositionally biased region" description="Pro residues" evidence="1">
    <location>
        <begin position="57"/>
        <end position="74"/>
    </location>
</feature>
<keyword evidence="4" id="KW-1185">Reference proteome</keyword>
<feature type="transmembrane region" description="Helical" evidence="2">
    <location>
        <begin position="30"/>
        <end position="51"/>
    </location>
</feature>
<reference evidence="3 4" key="1">
    <citation type="submission" date="2018-06" db="EMBL/GenBank/DDBJ databases">
        <title>Complete Genomes of Monosporascus.</title>
        <authorList>
            <person name="Robinson A.J."/>
            <person name="Natvig D.O."/>
        </authorList>
    </citation>
    <scope>NUCLEOTIDE SEQUENCE [LARGE SCALE GENOMIC DNA]</scope>
    <source>
        <strain evidence="3 4">CBS 110550</strain>
    </source>
</reference>
<gene>
    <name evidence="3" type="ORF">DL764_001664</name>
</gene>
<feature type="region of interest" description="Disordered" evidence="1">
    <location>
        <begin position="57"/>
        <end position="117"/>
    </location>
</feature>
<feature type="transmembrane region" description="Helical" evidence="2">
    <location>
        <begin position="144"/>
        <end position="168"/>
    </location>
</feature>
<feature type="compositionally biased region" description="Basic residues" evidence="1">
    <location>
        <begin position="12"/>
        <end position="22"/>
    </location>
</feature>
<evidence type="ECO:0000313" key="4">
    <source>
        <dbReference type="Proteomes" id="UP000293360"/>
    </source>
</evidence>
<protein>
    <submittedName>
        <fullName evidence="3">Uncharacterized protein</fullName>
    </submittedName>
</protein>
<keyword evidence="2" id="KW-1133">Transmembrane helix</keyword>
<dbReference type="EMBL" id="QJNU01000055">
    <property type="protein sequence ID" value="RYP08753.1"/>
    <property type="molecule type" value="Genomic_DNA"/>
</dbReference>
<keyword evidence="2" id="KW-0472">Membrane</keyword>
<sequence length="191" mass="20876">MHAQVREEPTSPRRHTATSRRRTTRRLQLVLERGYGVDLVPVLALFLPLFAPPPLPPPGHPPPPSHPPSCPPSTPNRNDAQSPVSSSPPADPLGTSHTARPAAPPQPRNRSHRLKRVGAPHGRAFLLARDDQRRAVPATTRMTVIVPFFFPSRLVGFLVGWLVGWMGGSSARFQEKKKGGCIAESSEDEPL</sequence>
<dbReference type="AlphaFoldDB" id="A0A4Q4TTD9"/>
<accession>A0A4Q4TTD9</accession>
<dbReference type="Proteomes" id="UP000293360">
    <property type="component" value="Unassembled WGS sequence"/>
</dbReference>
<name>A0A4Q4TTD9_9PEZI</name>
<evidence type="ECO:0000256" key="1">
    <source>
        <dbReference type="SAM" id="MobiDB-lite"/>
    </source>
</evidence>
<comment type="caution">
    <text evidence="3">The sequence shown here is derived from an EMBL/GenBank/DDBJ whole genome shotgun (WGS) entry which is preliminary data.</text>
</comment>
<feature type="compositionally biased region" description="Polar residues" evidence="1">
    <location>
        <begin position="75"/>
        <end position="88"/>
    </location>
</feature>